<evidence type="ECO:0000313" key="3">
    <source>
        <dbReference type="Proteomes" id="UP000595140"/>
    </source>
</evidence>
<gene>
    <name evidence="2" type="ORF">CCAM_LOCUS35593</name>
</gene>
<protein>
    <submittedName>
        <fullName evidence="2">Uncharacterized protein</fullName>
    </submittedName>
</protein>
<dbReference type="AlphaFoldDB" id="A0A484MZC8"/>
<organism evidence="2 3">
    <name type="scientific">Cuscuta campestris</name>
    <dbReference type="NCBI Taxonomy" id="132261"/>
    <lineage>
        <taxon>Eukaryota</taxon>
        <taxon>Viridiplantae</taxon>
        <taxon>Streptophyta</taxon>
        <taxon>Embryophyta</taxon>
        <taxon>Tracheophyta</taxon>
        <taxon>Spermatophyta</taxon>
        <taxon>Magnoliopsida</taxon>
        <taxon>eudicotyledons</taxon>
        <taxon>Gunneridae</taxon>
        <taxon>Pentapetalae</taxon>
        <taxon>asterids</taxon>
        <taxon>lamiids</taxon>
        <taxon>Solanales</taxon>
        <taxon>Convolvulaceae</taxon>
        <taxon>Cuscuteae</taxon>
        <taxon>Cuscuta</taxon>
        <taxon>Cuscuta subgen. Grammica</taxon>
        <taxon>Cuscuta sect. Cleistogrammica</taxon>
    </lineage>
</organism>
<evidence type="ECO:0000313" key="2">
    <source>
        <dbReference type="EMBL" id="VFQ93817.1"/>
    </source>
</evidence>
<keyword evidence="3" id="KW-1185">Reference proteome</keyword>
<dbReference type="EMBL" id="OOIL02005040">
    <property type="protein sequence ID" value="VFQ93817.1"/>
    <property type="molecule type" value="Genomic_DNA"/>
</dbReference>
<reference evidence="2 3" key="1">
    <citation type="submission" date="2018-04" db="EMBL/GenBank/DDBJ databases">
        <authorList>
            <person name="Vogel A."/>
        </authorList>
    </citation>
    <scope>NUCLEOTIDE SEQUENCE [LARGE SCALE GENOMIC DNA]</scope>
</reference>
<feature type="region of interest" description="Disordered" evidence="1">
    <location>
        <begin position="1"/>
        <end position="43"/>
    </location>
</feature>
<name>A0A484MZC8_9ASTE</name>
<proteinExistence type="predicted"/>
<evidence type="ECO:0000256" key="1">
    <source>
        <dbReference type="SAM" id="MobiDB-lite"/>
    </source>
</evidence>
<sequence length="147" mass="16405">MTGAPSSPDLSMPSFHLLSDSDEERFRPKKKISDASFSPDEDVSIHSFHGDEVVLPSSSSDTDPSWNYRKKYLGGDFLPDGVEWSSDLECEEADSDDESITTEEIREMNSDSEIIFAEPVESPSKLQRFRQRVLKAKGTLRSGGRGQ</sequence>
<dbReference type="Proteomes" id="UP000595140">
    <property type="component" value="Unassembled WGS sequence"/>
</dbReference>
<accession>A0A484MZC8</accession>